<keyword evidence="1" id="KW-0732">Signal</keyword>
<dbReference type="Proteomes" id="UP000018362">
    <property type="component" value="Unassembled WGS sequence"/>
</dbReference>
<accession>R6C8X6</accession>
<gene>
    <name evidence="2" type="ORF">BN509_00398</name>
</gene>
<organism evidence="2 3">
    <name type="scientific">Phocaeicola coprocola CAG:162</name>
    <dbReference type="NCBI Taxonomy" id="1263040"/>
    <lineage>
        <taxon>Bacteria</taxon>
        <taxon>Pseudomonadati</taxon>
        <taxon>Bacteroidota</taxon>
        <taxon>Bacteroidia</taxon>
        <taxon>Bacteroidales</taxon>
        <taxon>Bacteroidaceae</taxon>
        <taxon>Phocaeicola</taxon>
    </lineage>
</organism>
<dbReference type="AlphaFoldDB" id="R6C8X6"/>
<dbReference type="InterPro" id="IPR031948">
    <property type="entry name" value="PliI"/>
</dbReference>
<feature type="chain" id="PRO_5004414245" description="Lipoprotein" evidence="1">
    <location>
        <begin position="21"/>
        <end position="209"/>
    </location>
</feature>
<dbReference type="CDD" id="cd09632">
    <property type="entry name" value="PliI_like"/>
    <property type="match status" value="1"/>
</dbReference>
<dbReference type="PROSITE" id="PS51257">
    <property type="entry name" value="PROKAR_LIPOPROTEIN"/>
    <property type="match status" value="1"/>
</dbReference>
<dbReference type="InterPro" id="IPR038643">
    <property type="entry name" value="PliI_sf"/>
</dbReference>
<comment type="caution">
    <text evidence="2">The sequence shown here is derived from an EMBL/GenBank/DDBJ whole genome shotgun (WGS) entry which is preliminary data.</text>
</comment>
<sequence>MKKISSFVLCALLMSCSFNKNEKSSASDTTAKEDMNITKQEVSEEGFNKELTYPGSKISFMVSTKGDSLIIQPSGLSVSNETLYHDITGYTIVNAEIGDLNVDSYPEVFIYLTSDGSGSYGKLIGYSVNNGKSVSQVYLPEISENNEVNKGYMGHDEMAIVENTFCQRFPVYKEGDSNANPTGGTRQIQYKLVDGESGRILKIDKVVEF</sequence>
<name>R6C8X6_9BACT</name>
<feature type="signal peptide" evidence="1">
    <location>
        <begin position="1"/>
        <end position="20"/>
    </location>
</feature>
<proteinExistence type="predicted"/>
<evidence type="ECO:0000313" key="3">
    <source>
        <dbReference type="Proteomes" id="UP000018362"/>
    </source>
</evidence>
<evidence type="ECO:0008006" key="4">
    <source>
        <dbReference type="Google" id="ProtNLM"/>
    </source>
</evidence>
<dbReference type="Gene3D" id="2.40.128.460">
    <property type="entry name" value="Periplasmic lysozyme inhibitor of I-type lysozyme"/>
    <property type="match status" value="1"/>
</dbReference>
<evidence type="ECO:0000256" key="1">
    <source>
        <dbReference type="SAM" id="SignalP"/>
    </source>
</evidence>
<protein>
    <recommendedName>
        <fullName evidence="4">Lipoprotein</fullName>
    </recommendedName>
</protein>
<evidence type="ECO:0000313" key="2">
    <source>
        <dbReference type="EMBL" id="CDA72035.1"/>
    </source>
</evidence>
<reference evidence="2" key="1">
    <citation type="submission" date="2012-11" db="EMBL/GenBank/DDBJ databases">
        <title>Dependencies among metagenomic species, viruses, plasmids and units of genetic variation.</title>
        <authorList>
            <person name="Nielsen H.B."/>
            <person name="Almeida M."/>
            <person name="Juncker A.S."/>
            <person name="Rasmussen S."/>
            <person name="Li J."/>
            <person name="Sunagawa S."/>
            <person name="Plichta D."/>
            <person name="Gautier L."/>
            <person name="Le Chatelier E."/>
            <person name="Peletier E."/>
            <person name="Bonde I."/>
            <person name="Nielsen T."/>
            <person name="Manichanh C."/>
            <person name="Arumugam M."/>
            <person name="Batto J."/>
            <person name="Santos M.B.Q.D."/>
            <person name="Blom N."/>
            <person name="Borruel N."/>
            <person name="Burgdorf K.S."/>
            <person name="Boumezbeur F."/>
            <person name="Casellas F."/>
            <person name="Dore J."/>
            <person name="Guarner F."/>
            <person name="Hansen T."/>
            <person name="Hildebrand F."/>
            <person name="Kaas R.S."/>
            <person name="Kennedy S."/>
            <person name="Kristiansen K."/>
            <person name="Kultima J.R."/>
            <person name="Leonard P."/>
            <person name="Levenez F."/>
            <person name="Lund O."/>
            <person name="Moumen B."/>
            <person name="Le Paslier D."/>
            <person name="Pons N."/>
            <person name="Pedersen O."/>
            <person name="Prifti E."/>
            <person name="Qin J."/>
            <person name="Raes J."/>
            <person name="Tap J."/>
            <person name="Tims S."/>
            <person name="Ussery D.W."/>
            <person name="Yamada T."/>
            <person name="MetaHit consortium"/>
            <person name="Renault P."/>
            <person name="Sicheritz-Ponten T."/>
            <person name="Bork P."/>
            <person name="Wang J."/>
            <person name="Brunak S."/>
            <person name="Ehrlich S.D."/>
        </authorList>
    </citation>
    <scope>NUCLEOTIDE SEQUENCE [LARGE SCALE GENOMIC DNA]</scope>
</reference>
<dbReference type="EMBL" id="CBCJ010000190">
    <property type="protein sequence ID" value="CDA72035.1"/>
    <property type="molecule type" value="Genomic_DNA"/>
</dbReference>
<dbReference type="RefSeq" id="WP_022124983.1">
    <property type="nucleotide sequence ID" value="NZ_FR880877.1"/>
</dbReference>